<keyword evidence="3" id="KW-1185">Reference proteome</keyword>
<gene>
    <name evidence="2" type="ORF">GCM10007298_25700</name>
</gene>
<accession>A0ABQ1UYV8</accession>
<comment type="caution">
    <text evidence="2">The sequence shown here is derived from an EMBL/GenBank/DDBJ whole genome shotgun (WGS) entry which is preliminary data.</text>
</comment>
<dbReference type="Proteomes" id="UP000632454">
    <property type="component" value="Unassembled WGS sequence"/>
</dbReference>
<feature type="compositionally biased region" description="Basic and acidic residues" evidence="1">
    <location>
        <begin position="40"/>
        <end position="49"/>
    </location>
</feature>
<organism evidence="2 3">
    <name type="scientific">Williamsia phyllosphaerae</name>
    <dbReference type="NCBI Taxonomy" id="885042"/>
    <lineage>
        <taxon>Bacteria</taxon>
        <taxon>Bacillati</taxon>
        <taxon>Actinomycetota</taxon>
        <taxon>Actinomycetes</taxon>
        <taxon>Mycobacteriales</taxon>
        <taxon>Nocardiaceae</taxon>
        <taxon>Williamsia</taxon>
    </lineage>
</organism>
<evidence type="ECO:0000313" key="3">
    <source>
        <dbReference type="Proteomes" id="UP000632454"/>
    </source>
</evidence>
<protein>
    <submittedName>
        <fullName evidence="2">Uncharacterized protein</fullName>
    </submittedName>
</protein>
<feature type="compositionally biased region" description="Basic and acidic residues" evidence="1">
    <location>
        <begin position="57"/>
        <end position="84"/>
    </location>
</feature>
<reference evidence="3" key="1">
    <citation type="journal article" date="2019" name="Int. J. Syst. Evol. Microbiol.">
        <title>The Global Catalogue of Microorganisms (GCM) 10K type strain sequencing project: providing services to taxonomists for standard genome sequencing and annotation.</title>
        <authorList>
            <consortium name="The Broad Institute Genomics Platform"/>
            <consortium name="The Broad Institute Genome Sequencing Center for Infectious Disease"/>
            <person name="Wu L."/>
            <person name="Ma J."/>
        </authorList>
    </citation>
    <scope>NUCLEOTIDE SEQUENCE [LARGE SCALE GENOMIC DNA]</scope>
    <source>
        <strain evidence="3">CCM 7855</strain>
    </source>
</reference>
<sequence>MAVHDRIARKTDPDALRRVALIVPTDQHPTDAESVPTRTSVRETLDQRGHGSTSNSARDEYHNGSRRVGRDDERWTRSGREARHAGTPLEHVSFSVGSD</sequence>
<evidence type="ECO:0000313" key="2">
    <source>
        <dbReference type="EMBL" id="GGF28742.1"/>
    </source>
</evidence>
<evidence type="ECO:0000256" key="1">
    <source>
        <dbReference type="SAM" id="MobiDB-lite"/>
    </source>
</evidence>
<feature type="region of interest" description="Disordered" evidence="1">
    <location>
        <begin position="21"/>
        <end position="99"/>
    </location>
</feature>
<proteinExistence type="predicted"/>
<name>A0ABQ1UYV8_9NOCA</name>
<dbReference type="EMBL" id="BMCS01000001">
    <property type="protein sequence ID" value="GGF28742.1"/>
    <property type="molecule type" value="Genomic_DNA"/>
</dbReference>